<gene>
    <name evidence="2" type="ORF">MYCFIDRAFT_176366</name>
</gene>
<name>M3AU55_PSEFD</name>
<dbReference type="KEGG" id="pfj:MYCFIDRAFT_176366"/>
<dbReference type="RefSeq" id="XP_007928336.1">
    <property type="nucleotide sequence ID" value="XM_007930145.1"/>
</dbReference>
<dbReference type="VEuPathDB" id="FungiDB:MYCFIDRAFT_176366"/>
<feature type="region of interest" description="Disordered" evidence="1">
    <location>
        <begin position="25"/>
        <end position="55"/>
    </location>
</feature>
<evidence type="ECO:0000313" key="3">
    <source>
        <dbReference type="Proteomes" id="UP000016932"/>
    </source>
</evidence>
<dbReference type="GeneID" id="19333550"/>
<accession>M3AU55</accession>
<dbReference type="OrthoDB" id="10630917at2759"/>
<dbReference type="Proteomes" id="UP000016932">
    <property type="component" value="Unassembled WGS sequence"/>
</dbReference>
<keyword evidence="3" id="KW-1185">Reference proteome</keyword>
<reference evidence="2 3" key="1">
    <citation type="journal article" date="2012" name="PLoS Pathog.">
        <title>Diverse lifestyles and strategies of plant pathogenesis encoded in the genomes of eighteen Dothideomycetes fungi.</title>
        <authorList>
            <person name="Ohm R.A."/>
            <person name="Feau N."/>
            <person name="Henrissat B."/>
            <person name="Schoch C.L."/>
            <person name="Horwitz B.A."/>
            <person name="Barry K.W."/>
            <person name="Condon B.J."/>
            <person name="Copeland A.C."/>
            <person name="Dhillon B."/>
            <person name="Glaser F."/>
            <person name="Hesse C.N."/>
            <person name="Kosti I."/>
            <person name="LaButti K."/>
            <person name="Lindquist E.A."/>
            <person name="Lucas S."/>
            <person name="Salamov A.A."/>
            <person name="Bradshaw R.E."/>
            <person name="Ciuffetti L."/>
            <person name="Hamelin R.C."/>
            <person name="Kema G.H.J."/>
            <person name="Lawrence C."/>
            <person name="Scott J.A."/>
            <person name="Spatafora J.W."/>
            <person name="Turgeon B.G."/>
            <person name="de Wit P.J.G.M."/>
            <person name="Zhong S."/>
            <person name="Goodwin S.B."/>
            <person name="Grigoriev I.V."/>
        </authorList>
    </citation>
    <scope>NUCLEOTIDE SEQUENCE [LARGE SCALE GENOMIC DNA]</scope>
    <source>
        <strain evidence="2 3">CIRAD86</strain>
    </source>
</reference>
<evidence type="ECO:0000313" key="2">
    <source>
        <dbReference type="EMBL" id="EME81022.1"/>
    </source>
</evidence>
<sequence>MSATLGLGEVSNISIGIGIGISAPDTKQKRQAARTTDSEQRTANSERSVSDSELPSLHRPTCYICIHSHCSSTALPRHASPKHFWKGAIGRPTWNAWNGLNACRPGSTCAIWNRMPQTAILTLQYPQHGPLQLPISLCPIYIPMKRDVSLRRIAMRREASHQRNYKLHKKKGSLRDLPYTEHIALRRHSCASTRSVSHLAYERHSNCNYGVSCFQQAQPARTPAAVPRLSIRSRSSLQKYISRSMSAAPNSGYYCICSTYMPLAIPYHLSLPVDTTSLCRTSATITTWPAQMTLQPSLGINNDYSGLGVHSIPAHAARSSRMTKLRARLLCSDSARSVPPRGFSQRQTSTYRQYRQHFDNIIAKRNFTYQSMAQATEVFCSSTAYPWHRSP</sequence>
<dbReference type="EMBL" id="KB446560">
    <property type="protein sequence ID" value="EME81022.1"/>
    <property type="molecule type" value="Genomic_DNA"/>
</dbReference>
<evidence type="ECO:0000256" key="1">
    <source>
        <dbReference type="SAM" id="MobiDB-lite"/>
    </source>
</evidence>
<proteinExistence type="predicted"/>
<dbReference type="HOGENOM" id="CLU_706219_0_0_1"/>
<protein>
    <submittedName>
        <fullName evidence="2">Uncharacterized protein</fullName>
    </submittedName>
</protein>
<dbReference type="AlphaFoldDB" id="M3AU55"/>
<organism evidence="2 3">
    <name type="scientific">Pseudocercospora fijiensis (strain CIRAD86)</name>
    <name type="common">Black leaf streak disease fungus</name>
    <name type="synonym">Mycosphaerella fijiensis</name>
    <dbReference type="NCBI Taxonomy" id="383855"/>
    <lineage>
        <taxon>Eukaryota</taxon>
        <taxon>Fungi</taxon>
        <taxon>Dikarya</taxon>
        <taxon>Ascomycota</taxon>
        <taxon>Pezizomycotina</taxon>
        <taxon>Dothideomycetes</taxon>
        <taxon>Dothideomycetidae</taxon>
        <taxon>Mycosphaerellales</taxon>
        <taxon>Mycosphaerellaceae</taxon>
        <taxon>Pseudocercospora</taxon>
    </lineage>
</organism>
<feature type="compositionally biased region" description="Polar residues" evidence="1">
    <location>
        <begin position="41"/>
        <end position="53"/>
    </location>
</feature>